<dbReference type="PANTHER" id="PTHR28047:SF5">
    <property type="entry name" value="PROTEIN DCG1"/>
    <property type="match status" value="1"/>
</dbReference>
<dbReference type="EMBL" id="QFPW01000003">
    <property type="protein sequence ID" value="PZQ50668.1"/>
    <property type="molecule type" value="Genomic_DNA"/>
</dbReference>
<dbReference type="AlphaFoldDB" id="A0A2W5NDZ5"/>
<dbReference type="InterPro" id="IPR052186">
    <property type="entry name" value="Hydantoin_racemase-like"/>
</dbReference>
<dbReference type="InterPro" id="IPR015942">
    <property type="entry name" value="Asp/Glu/hydantoin_racemase"/>
</dbReference>
<evidence type="ECO:0000256" key="1">
    <source>
        <dbReference type="ARBA" id="ARBA00038414"/>
    </source>
</evidence>
<comment type="caution">
    <text evidence="2">The sequence shown here is derived from an EMBL/GenBank/DDBJ whole genome shotgun (WGS) entry which is preliminary data.</text>
</comment>
<evidence type="ECO:0000313" key="2">
    <source>
        <dbReference type="EMBL" id="PZQ50668.1"/>
    </source>
</evidence>
<dbReference type="Proteomes" id="UP000249185">
    <property type="component" value="Unassembled WGS sequence"/>
</dbReference>
<evidence type="ECO:0008006" key="4">
    <source>
        <dbReference type="Google" id="ProtNLM"/>
    </source>
</evidence>
<proteinExistence type="inferred from homology"/>
<sequence>MRLLLANPNTSEALTRQMATVAEAVAPADCRIEAVTASRGFPYLSTRAEAHIAGAVLLEVLAEANADAAIIAAFGDPGLRAARDLCDFPVVGVSDAAMMSAAMLGERFAIIGFTQRMRSWYLDGVRDAGLSSRFAGFRAPDVEPTSVEAAQHELRDALLACIEAAVRHDGADAVILGGAPLAGLAATLAASAPVPLIDPIAAATLQAAALVRLAAQRPARIIEAKPSTGLDARLARRFGGQLAVNGGAS</sequence>
<organism evidence="2 3">
    <name type="scientific">Rhodovulum sulfidophilum</name>
    <name type="common">Rhodobacter sulfidophilus</name>
    <dbReference type="NCBI Taxonomy" id="35806"/>
    <lineage>
        <taxon>Bacteria</taxon>
        <taxon>Pseudomonadati</taxon>
        <taxon>Pseudomonadota</taxon>
        <taxon>Alphaproteobacteria</taxon>
        <taxon>Rhodobacterales</taxon>
        <taxon>Paracoccaceae</taxon>
        <taxon>Rhodovulum</taxon>
    </lineage>
</organism>
<gene>
    <name evidence="2" type="ORF">DI556_05990</name>
</gene>
<comment type="similarity">
    <text evidence="1">Belongs to the HyuE racemase family.</text>
</comment>
<reference evidence="2 3" key="1">
    <citation type="submission" date="2017-08" db="EMBL/GenBank/DDBJ databases">
        <title>Infants hospitalized years apart are colonized by the same room-sourced microbial strains.</title>
        <authorList>
            <person name="Brooks B."/>
            <person name="Olm M.R."/>
            <person name="Firek B.A."/>
            <person name="Baker R."/>
            <person name="Thomas B.C."/>
            <person name="Morowitz M.J."/>
            <person name="Banfield J.F."/>
        </authorList>
    </citation>
    <scope>NUCLEOTIDE SEQUENCE [LARGE SCALE GENOMIC DNA]</scope>
    <source>
        <strain evidence="2">S2_005_002_R2_34</strain>
    </source>
</reference>
<protein>
    <recommendedName>
        <fullName evidence="4">Asp/Glu/hydantoin racemase</fullName>
    </recommendedName>
</protein>
<dbReference type="Gene3D" id="3.40.50.12500">
    <property type="match status" value="1"/>
</dbReference>
<evidence type="ECO:0000313" key="3">
    <source>
        <dbReference type="Proteomes" id="UP000249185"/>
    </source>
</evidence>
<dbReference type="PANTHER" id="PTHR28047">
    <property type="entry name" value="PROTEIN DCG1"/>
    <property type="match status" value="1"/>
</dbReference>
<dbReference type="GO" id="GO:0047661">
    <property type="term" value="F:amino-acid racemase activity"/>
    <property type="evidence" value="ECO:0007669"/>
    <property type="project" value="InterPro"/>
</dbReference>
<name>A0A2W5NDZ5_RHOSU</name>
<dbReference type="InterPro" id="IPR053714">
    <property type="entry name" value="Iso_Racemase_Enz_sf"/>
</dbReference>
<accession>A0A2W5NDZ5</accession>
<dbReference type="Pfam" id="PF01177">
    <property type="entry name" value="Asp_Glu_race"/>
    <property type="match status" value="1"/>
</dbReference>